<evidence type="ECO:0000313" key="1">
    <source>
        <dbReference type="EMBL" id="QIG44855.1"/>
    </source>
</evidence>
<dbReference type="Proteomes" id="UP000502996">
    <property type="component" value="Chromosome"/>
</dbReference>
<dbReference type="RefSeq" id="WP_165236813.1">
    <property type="nucleotide sequence ID" value="NZ_CP049257.1"/>
</dbReference>
<protein>
    <submittedName>
        <fullName evidence="1">Uncharacterized protein</fullName>
    </submittedName>
</protein>
<accession>A0A6G6WID8</accession>
<dbReference type="AlphaFoldDB" id="A0A6G6WID8"/>
<dbReference type="KEGG" id="nano:G5V58_20575"/>
<dbReference type="EMBL" id="CP049257">
    <property type="protein sequence ID" value="QIG44855.1"/>
    <property type="molecule type" value="Genomic_DNA"/>
</dbReference>
<gene>
    <name evidence="1" type="ORF">G5V58_20575</name>
</gene>
<reference evidence="1 2" key="1">
    <citation type="submission" date="2020-02" db="EMBL/GenBank/DDBJ databases">
        <title>Full genome sequence of Nocardioides sp. R-3366.</title>
        <authorList>
            <person name="Im W.-T."/>
        </authorList>
    </citation>
    <scope>NUCLEOTIDE SEQUENCE [LARGE SCALE GENOMIC DNA]</scope>
    <source>
        <strain evidence="1 2">R-3366</strain>
    </source>
</reference>
<sequence length="169" mass="17616">MPQDPMATARAVQAVMAQASAWVAQYRADLAARGLGFGPDDLAAITAAAQAHPTPPPSADPAADAAEAQRVQQLALSAEYPEGGFAPTDPRLAAVGMPLVSWAMAARAVGWATSDEALVERVLRALGHTRADHDTATAHWTAVLKQDMAVATLYGQLFTHCAPLPTRPA</sequence>
<name>A0A6G6WID8_9ACTN</name>
<evidence type="ECO:0000313" key="2">
    <source>
        <dbReference type="Proteomes" id="UP000502996"/>
    </source>
</evidence>
<keyword evidence="2" id="KW-1185">Reference proteome</keyword>
<organism evidence="1 2">
    <name type="scientific">Nocardioides anomalus</name>
    <dbReference type="NCBI Taxonomy" id="2712223"/>
    <lineage>
        <taxon>Bacteria</taxon>
        <taxon>Bacillati</taxon>
        <taxon>Actinomycetota</taxon>
        <taxon>Actinomycetes</taxon>
        <taxon>Propionibacteriales</taxon>
        <taxon>Nocardioidaceae</taxon>
        <taxon>Nocardioides</taxon>
    </lineage>
</organism>
<proteinExistence type="predicted"/>